<evidence type="ECO:0000313" key="4">
    <source>
        <dbReference type="EMBL" id="GGH31945.1"/>
    </source>
</evidence>
<accession>A0ABQ1YNR7</accession>
<organism evidence="4 5">
    <name type="scientific">Paenibacillus segetis</name>
    <dbReference type="NCBI Taxonomy" id="1325360"/>
    <lineage>
        <taxon>Bacteria</taxon>
        <taxon>Bacillati</taxon>
        <taxon>Bacillota</taxon>
        <taxon>Bacilli</taxon>
        <taxon>Bacillales</taxon>
        <taxon>Paenibacillaceae</taxon>
        <taxon>Paenibacillus</taxon>
    </lineage>
</organism>
<keyword evidence="1 2" id="KW-0238">DNA-binding</keyword>
<comment type="caution">
    <text evidence="4">The sequence shown here is derived from an EMBL/GenBank/DDBJ whole genome shotgun (WGS) entry which is preliminary data.</text>
</comment>
<feature type="DNA-binding region" description="H-T-H motif" evidence="2">
    <location>
        <begin position="43"/>
        <end position="62"/>
    </location>
</feature>
<evidence type="ECO:0000313" key="5">
    <source>
        <dbReference type="Proteomes" id="UP000659344"/>
    </source>
</evidence>
<dbReference type="EMBL" id="BMFT01000002">
    <property type="protein sequence ID" value="GGH31945.1"/>
    <property type="molecule type" value="Genomic_DNA"/>
</dbReference>
<evidence type="ECO:0000256" key="2">
    <source>
        <dbReference type="PROSITE-ProRule" id="PRU00335"/>
    </source>
</evidence>
<sequence>MNLPLTPHTFVDIHNNPMKNTTKISILHTCIELFSNAGYSAVSIREITRNVGIKESSLYNHFRTKDEIIETIYTNYRLEFSRILPSMEILDELLTKMEPEAFMQQGFTLFKMSYNNPTIEKMWRIVQIEQFRDVRARNIYLDDISNNTLLFVEQVFQKLIHMGKMKPLDPADLAAVYQYPVFAMMIEYQILKCDHKDTSLLEKRMNNHIHRFFQNYSTS</sequence>
<dbReference type="InterPro" id="IPR009057">
    <property type="entry name" value="Homeodomain-like_sf"/>
</dbReference>
<feature type="domain" description="HTH tetR-type" evidence="3">
    <location>
        <begin position="20"/>
        <end position="80"/>
    </location>
</feature>
<proteinExistence type="predicted"/>
<dbReference type="InterPro" id="IPR001647">
    <property type="entry name" value="HTH_TetR"/>
</dbReference>
<dbReference type="Gene3D" id="1.10.357.10">
    <property type="entry name" value="Tetracycline Repressor, domain 2"/>
    <property type="match status" value="1"/>
</dbReference>
<dbReference type="PROSITE" id="PS50977">
    <property type="entry name" value="HTH_TETR_2"/>
    <property type="match status" value="1"/>
</dbReference>
<dbReference type="PANTHER" id="PTHR43479">
    <property type="entry name" value="ACREF/ENVCD OPERON REPRESSOR-RELATED"/>
    <property type="match status" value="1"/>
</dbReference>
<dbReference type="Proteomes" id="UP000659344">
    <property type="component" value="Unassembled WGS sequence"/>
</dbReference>
<name>A0ABQ1YNR7_9BACL</name>
<dbReference type="PANTHER" id="PTHR43479:SF11">
    <property type="entry name" value="ACREF_ENVCD OPERON REPRESSOR-RELATED"/>
    <property type="match status" value="1"/>
</dbReference>
<reference evidence="5" key="1">
    <citation type="journal article" date="2019" name="Int. J. Syst. Evol. Microbiol.">
        <title>The Global Catalogue of Microorganisms (GCM) 10K type strain sequencing project: providing services to taxonomists for standard genome sequencing and annotation.</title>
        <authorList>
            <consortium name="The Broad Institute Genomics Platform"/>
            <consortium name="The Broad Institute Genome Sequencing Center for Infectious Disease"/>
            <person name="Wu L."/>
            <person name="Ma J."/>
        </authorList>
    </citation>
    <scope>NUCLEOTIDE SEQUENCE [LARGE SCALE GENOMIC DNA]</scope>
    <source>
        <strain evidence="5">CGMCC 1.12769</strain>
    </source>
</reference>
<dbReference type="SUPFAM" id="SSF46689">
    <property type="entry name" value="Homeodomain-like"/>
    <property type="match status" value="1"/>
</dbReference>
<protein>
    <recommendedName>
        <fullName evidence="3">HTH tetR-type domain-containing protein</fullName>
    </recommendedName>
</protein>
<keyword evidence="5" id="KW-1185">Reference proteome</keyword>
<evidence type="ECO:0000256" key="1">
    <source>
        <dbReference type="ARBA" id="ARBA00023125"/>
    </source>
</evidence>
<evidence type="ECO:0000259" key="3">
    <source>
        <dbReference type="PROSITE" id="PS50977"/>
    </source>
</evidence>
<dbReference type="PRINTS" id="PR00455">
    <property type="entry name" value="HTHTETR"/>
</dbReference>
<gene>
    <name evidence="4" type="ORF">GCM10008013_36030</name>
</gene>
<dbReference type="InterPro" id="IPR050624">
    <property type="entry name" value="HTH-type_Tx_Regulator"/>
</dbReference>
<dbReference type="Pfam" id="PF00440">
    <property type="entry name" value="TetR_N"/>
    <property type="match status" value="1"/>
</dbReference>